<dbReference type="EMBL" id="CM055729">
    <property type="protein sequence ID" value="KAJ8015539.1"/>
    <property type="molecule type" value="Genomic_DNA"/>
</dbReference>
<accession>A0ACC2HHP8</accession>
<reference evidence="1" key="1">
    <citation type="submission" date="2021-05" db="EMBL/GenBank/DDBJ databases">
        <authorList>
            <person name="Pan Q."/>
            <person name="Jouanno E."/>
            <person name="Zahm M."/>
            <person name="Klopp C."/>
            <person name="Cabau C."/>
            <person name="Louis A."/>
            <person name="Berthelot C."/>
            <person name="Parey E."/>
            <person name="Roest Crollius H."/>
            <person name="Montfort J."/>
            <person name="Robinson-Rechavi M."/>
            <person name="Bouchez O."/>
            <person name="Lampietro C."/>
            <person name="Lopez Roques C."/>
            <person name="Donnadieu C."/>
            <person name="Postlethwait J."/>
            <person name="Bobe J."/>
            <person name="Dillon D."/>
            <person name="Chandos A."/>
            <person name="von Hippel F."/>
            <person name="Guiguen Y."/>
        </authorList>
    </citation>
    <scope>NUCLEOTIDE SEQUENCE</scope>
    <source>
        <strain evidence="1">YG-Jan2019</strain>
    </source>
</reference>
<organism evidence="1 2">
    <name type="scientific">Dallia pectoralis</name>
    <name type="common">Alaska blackfish</name>
    <dbReference type="NCBI Taxonomy" id="75939"/>
    <lineage>
        <taxon>Eukaryota</taxon>
        <taxon>Metazoa</taxon>
        <taxon>Chordata</taxon>
        <taxon>Craniata</taxon>
        <taxon>Vertebrata</taxon>
        <taxon>Euteleostomi</taxon>
        <taxon>Actinopterygii</taxon>
        <taxon>Neopterygii</taxon>
        <taxon>Teleostei</taxon>
        <taxon>Protacanthopterygii</taxon>
        <taxon>Esociformes</taxon>
        <taxon>Umbridae</taxon>
        <taxon>Dallia</taxon>
    </lineage>
</organism>
<comment type="caution">
    <text evidence="1">The sequence shown here is derived from an EMBL/GenBank/DDBJ whole genome shotgun (WGS) entry which is preliminary data.</text>
</comment>
<dbReference type="Proteomes" id="UP001157502">
    <property type="component" value="Chromosome 2"/>
</dbReference>
<gene>
    <name evidence="1" type="ORF">DPEC_G00027180</name>
</gene>
<protein>
    <submittedName>
        <fullName evidence="1">Uncharacterized protein</fullName>
    </submittedName>
</protein>
<evidence type="ECO:0000313" key="1">
    <source>
        <dbReference type="EMBL" id="KAJ8015539.1"/>
    </source>
</evidence>
<proteinExistence type="predicted"/>
<keyword evidence="2" id="KW-1185">Reference proteome</keyword>
<name>A0ACC2HHP8_DALPE</name>
<sequence length="101" mass="11498">MESMERTCKHNGTVTPTGGCRSQEPTEQRWVVIKVHRLFNPPLGLHQITCLRSRLPVPSVSPSPLSTCVLVFLFQVFHHLLLLCLSVCLHHHLRYSSPVFN</sequence>
<evidence type="ECO:0000313" key="2">
    <source>
        <dbReference type="Proteomes" id="UP001157502"/>
    </source>
</evidence>